<evidence type="ECO:0000313" key="2">
    <source>
        <dbReference type="Proteomes" id="UP000376575"/>
    </source>
</evidence>
<organism evidence="1 2">
    <name type="scientific">Microcystis aeruginosa NIES-4325</name>
    <dbReference type="NCBI Taxonomy" id="2569534"/>
    <lineage>
        <taxon>Bacteria</taxon>
        <taxon>Bacillati</taxon>
        <taxon>Cyanobacteriota</taxon>
        <taxon>Cyanophyceae</taxon>
        <taxon>Oscillatoriophycideae</taxon>
        <taxon>Chroococcales</taxon>
        <taxon>Microcystaceae</taxon>
        <taxon>Microcystis</taxon>
    </lineage>
</organism>
<accession>A0A5J4FD97</accession>
<dbReference type="AlphaFoldDB" id="A0A5J4FD97"/>
<evidence type="ECO:0000313" key="1">
    <source>
        <dbReference type="EMBL" id="GEA28475.1"/>
    </source>
</evidence>
<comment type="caution">
    <text evidence="1">The sequence shown here is derived from an EMBL/GenBank/DDBJ whole genome shotgun (WGS) entry which is preliminary data.</text>
</comment>
<name>A0A5J4FD97_MICAE</name>
<proteinExistence type="predicted"/>
<sequence length="98" mass="11236">MREPLYTILNGKDFSPFARMVYMYIEKVPNRNSPPAVLRRESYREGDQVKKRTLANLSKLPDDIIDNLKLDLKGATLSMTEGIPNQFEVIGNAFLMVM</sequence>
<protein>
    <submittedName>
        <fullName evidence="1">Uncharacterized protein</fullName>
    </submittedName>
</protein>
<dbReference type="Proteomes" id="UP000376575">
    <property type="component" value="Unassembled WGS sequence"/>
</dbReference>
<gene>
    <name evidence="1" type="ORF">MiAbW_03050</name>
</gene>
<reference evidence="1 2" key="1">
    <citation type="journal article" date="2019" name="FEMS Microbiol. Lett.">
        <title>A novel salt-tolerant genotype illuminates the sucrose gene evolution in freshwater bloom-forming cyanobacterium Microcystis aeruginosa.</title>
        <authorList>
            <person name="Tanabe Y."/>
            <person name="Yamaguchi H."/>
            <person name="Sano T."/>
            <person name="Kawachi M."/>
        </authorList>
    </citation>
    <scope>NUCLEOTIDE SEQUENCE [LARGE SCALE GENOMIC DNA]</scope>
    <source>
        <strain evidence="1 2">NIES-4325</strain>
    </source>
</reference>
<dbReference type="EMBL" id="BJKP01000034">
    <property type="protein sequence ID" value="GEA28475.1"/>
    <property type="molecule type" value="Genomic_DNA"/>
</dbReference>